<keyword evidence="4" id="KW-0808">Transferase</keyword>
<evidence type="ECO:0000313" key="13">
    <source>
        <dbReference type="Proteomes" id="UP000321927"/>
    </source>
</evidence>
<dbReference type="InterPro" id="IPR036890">
    <property type="entry name" value="HATPase_C_sf"/>
</dbReference>
<feature type="domain" description="PAC" evidence="9">
    <location>
        <begin position="1221"/>
        <end position="1277"/>
    </location>
</feature>
<evidence type="ECO:0000256" key="2">
    <source>
        <dbReference type="ARBA" id="ARBA00012438"/>
    </source>
</evidence>
<dbReference type="InterPro" id="IPR013656">
    <property type="entry name" value="PAS_4"/>
</dbReference>
<organism evidence="10 12">
    <name type="scientific">Algoriphagus ratkowskyi</name>
    <dbReference type="NCBI Taxonomy" id="57028"/>
    <lineage>
        <taxon>Bacteria</taxon>
        <taxon>Pseudomonadati</taxon>
        <taxon>Bacteroidota</taxon>
        <taxon>Cytophagia</taxon>
        <taxon>Cytophagales</taxon>
        <taxon>Cyclobacteriaceae</taxon>
        <taxon>Algoriphagus</taxon>
    </lineage>
</organism>
<feature type="domain" description="PAS" evidence="8">
    <location>
        <begin position="788"/>
        <end position="858"/>
    </location>
</feature>
<reference evidence="10 12" key="1">
    <citation type="submission" date="2018-06" db="EMBL/GenBank/DDBJ databases">
        <title>Genomic Encyclopedia of Archaeal and Bacterial Type Strains, Phase II (KMG-II): from individual species to whole genera.</title>
        <authorList>
            <person name="Goeker M."/>
        </authorList>
    </citation>
    <scope>NUCLEOTIDE SEQUENCE [LARGE SCALE GENOMIC DNA]</scope>
    <source>
        <strain evidence="10 12">DSM 22686</strain>
    </source>
</reference>
<feature type="domain" description="PAC" evidence="9">
    <location>
        <begin position="570"/>
        <end position="624"/>
    </location>
</feature>
<feature type="domain" description="PAS" evidence="8">
    <location>
        <begin position="1278"/>
        <end position="1350"/>
    </location>
</feature>
<sequence length="1644" mass="189035">MEQTQLPHLLLDQSRDLFWIINLDFQLIYANKKYLSIVKTVRGTEHKLYESIFIEDFGEEVIEKWKTYYKRAFKGEYFEIEDHHFNPKANEIQYGQTTFEPVSGEDSKIFAVACRSKDITRIVKQRSEANQLIDSSLDVFCTINKHGNFVYVSAASTNHWGYAPAELVGKPYMNFVLEEDFPKTIEISASILSGQDIRSFVNRYIKKNGDIAYNIWSVRWDPATQLMYCVARDGKEKIEQDEKILQSEQRFKALVQEGYDLFAIINLEGYYIYMSPSSTGIIGIPPEEFIGKYAFEFIHPDDAERTLASLKKVASERRVSVPMYRAKNQKNEWRWVETVLSNMIDNPTINGIVVNSRDITEKVEHEEKVLLSEQRFRALVQDGSDLIGILDAEGRYTYVSPTSIAVLGIAPEEFIGKSAFEFIHPDDVERTAEGLQKIAIESRISLKPFRFLNKKKEWRWVETVVTNMLDNPVVRGIVANSRDITDKIEEEQKLKLLESVITNTNDAVLITEAEPFDEPGPKIIYINEAFTKMTGYTANEVLGKTPRILQGPNSNREELAKLGRKMRNWEPCELTTINYKKSGEEFWINFSLTPVADENGWYTHWISIERDVTEKKTKELEKDLINEISKIFNQSIDNDLTKCLTKLCAHITKFGDFDFAEIWLPAIDAKTINRVTNYAEGKAGNTFYEATKEIKTCAIGEGMPGYVWEYQTTEIWGNFEGQWLTSRKVAAMNAGIVAMMGVPLKDKEEVIGVLLLGTQKTKSALVHYSALLQKLESSIGAELSRKKIEIELAQIFDFIPGIICVAGFDGYLKRINPAGLELLGYSLEEMCSQPIRSFVHEDDRLKTKDQQFNLYSGGRQSNYENRYITKQGKIVWLSWSATSAPEHGIIYAVAKDITEEKKLRELNRQANQLAKIGSWDIDLVNQSLFWSDEVHKMHETDPKLFIPKLETGINFFREDFRELVQQNIENSISFGTPFDYEAILITKNKTELWVRATGNSEFIEGECKRIFGSFQDIDERKKSEIKLAESENKFRTILEAEPECVKLLDSDGKLLMMNQAGLAMLEAESEEQVLGKAVINILLPDHRKAFADLIKNVFRGEAGKLIYEIEGLQGTHRWLETHSVPMKNEQGLITSLLGITRDITERKEAEEKRSSLQATIENSLNEIYIFDADTLQFIYVNKGALNNLGYSEEEIKEISPLDIKPDFTSTSFKELINPLVTDDQKKIIFFTNHQRKDGSTYPVEVHLQFIIEGYNKRFLAIILDITERKKAELSILQAHERFEKVTEATKDSIWDWDLVNHTFYRSSSIERFFGKEASASLKESEFWKDKFHLEDLPKIQASLDDAISDPLCSRWELEYRVYNEKGEILYVIDRGIIVRDIEGKAVRMVGAMANVTEQKVMQIQLNDLNQELQKYTQELERSNEELEQFAFVASHDLQEPLRMIASFMDLLKRKYGDQLDEKGHQYIHFATDGAKRMKQIILDLLEYSRASKPTEGTEELNLNQVIADFKQLRRKLISEKSASFTLQELPTLKTYKAVVTQIFHCLLDNALKYSDNPVQIEIEGVEYEHEWKFSIKDNGVGIDPQFHDKIFVMFQRLQNKDEFAGTGIGLSIAKRHVAFLGGKIWLESILGEGTVFYFTISKIK</sequence>
<evidence type="ECO:0000313" key="11">
    <source>
        <dbReference type="EMBL" id="TXD79268.1"/>
    </source>
</evidence>
<dbReference type="Pfam" id="PF08447">
    <property type="entry name" value="PAS_3"/>
    <property type="match status" value="4"/>
</dbReference>
<name>A0A2W7RRJ5_9BACT</name>
<feature type="domain" description="Histidine kinase" evidence="7">
    <location>
        <begin position="1432"/>
        <end position="1644"/>
    </location>
</feature>
<dbReference type="Gene3D" id="3.30.450.40">
    <property type="match status" value="1"/>
</dbReference>
<dbReference type="InterPro" id="IPR013655">
    <property type="entry name" value="PAS_fold_3"/>
</dbReference>
<keyword evidence="13" id="KW-1185">Reference proteome</keyword>
<dbReference type="EMBL" id="VORV01000002">
    <property type="protein sequence ID" value="TXD79268.1"/>
    <property type="molecule type" value="Genomic_DNA"/>
</dbReference>
<dbReference type="SUPFAM" id="SSF55785">
    <property type="entry name" value="PYP-like sensor domain (PAS domain)"/>
    <property type="match status" value="10"/>
</dbReference>
<dbReference type="SMART" id="SM00091">
    <property type="entry name" value="PAS"/>
    <property type="match status" value="10"/>
</dbReference>
<dbReference type="EC" id="2.7.13.3" evidence="2"/>
<dbReference type="PROSITE" id="PS50112">
    <property type="entry name" value="PAS"/>
    <property type="match status" value="8"/>
</dbReference>
<dbReference type="EMBL" id="QKZU01000001">
    <property type="protein sequence ID" value="PZX61140.1"/>
    <property type="molecule type" value="Genomic_DNA"/>
</dbReference>
<feature type="domain" description="PAS" evidence="8">
    <location>
        <begin position="247"/>
        <end position="317"/>
    </location>
</feature>
<dbReference type="Proteomes" id="UP000249115">
    <property type="component" value="Unassembled WGS sequence"/>
</dbReference>
<dbReference type="InterPro" id="IPR000014">
    <property type="entry name" value="PAS"/>
</dbReference>
<feature type="domain" description="PAC" evidence="9">
    <location>
        <begin position="1103"/>
        <end position="1155"/>
    </location>
</feature>
<evidence type="ECO:0000313" key="12">
    <source>
        <dbReference type="Proteomes" id="UP000249115"/>
    </source>
</evidence>
<evidence type="ECO:0000256" key="5">
    <source>
        <dbReference type="ARBA" id="ARBA00022777"/>
    </source>
</evidence>
<keyword evidence="6" id="KW-0175">Coiled coil</keyword>
<feature type="domain" description="PAC" evidence="9">
    <location>
        <begin position="1355"/>
        <end position="1407"/>
    </location>
</feature>
<dbReference type="InterPro" id="IPR004358">
    <property type="entry name" value="Sig_transdc_His_kin-like_C"/>
</dbReference>
<feature type="domain" description="PAS" evidence="8">
    <location>
        <begin position="125"/>
        <end position="195"/>
    </location>
</feature>
<keyword evidence="3" id="KW-0597">Phosphoprotein</keyword>
<dbReference type="InterPro" id="IPR029016">
    <property type="entry name" value="GAF-like_dom_sf"/>
</dbReference>
<dbReference type="InterPro" id="IPR005467">
    <property type="entry name" value="His_kinase_dom"/>
</dbReference>
<dbReference type="InterPro" id="IPR035965">
    <property type="entry name" value="PAS-like_dom_sf"/>
</dbReference>
<dbReference type="PANTHER" id="PTHR43304">
    <property type="entry name" value="PHYTOCHROME-LIKE PROTEIN CPH1"/>
    <property type="match status" value="1"/>
</dbReference>
<dbReference type="PANTHER" id="PTHR43304:SF1">
    <property type="entry name" value="PAC DOMAIN-CONTAINING PROTEIN"/>
    <property type="match status" value="1"/>
</dbReference>
<dbReference type="GO" id="GO:0000155">
    <property type="term" value="F:phosphorelay sensor kinase activity"/>
    <property type="evidence" value="ECO:0007669"/>
    <property type="project" value="InterPro"/>
</dbReference>
<dbReference type="InterPro" id="IPR003594">
    <property type="entry name" value="HATPase_dom"/>
</dbReference>
<dbReference type="PROSITE" id="PS50113">
    <property type="entry name" value="PAC"/>
    <property type="match status" value="5"/>
</dbReference>
<comment type="catalytic activity">
    <reaction evidence="1">
        <text>ATP + protein L-histidine = ADP + protein N-phospho-L-histidine.</text>
        <dbReference type="EC" id="2.7.13.3"/>
    </reaction>
</comment>
<dbReference type="Gene3D" id="3.30.565.10">
    <property type="entry name" value="Histidine kinase-like ATPase, C-terminal domain"/>
    <property type="match status" value="1"/>
</dbReference>
<dbReference type="SMART" id="SM00387">
    <property type="entry name" value="HATPase_c"/>
    <property type="match status" value="1"/>
</dbReference>
<feature type="domain" description="PAS" evidence="8">
    <location>
        <begin position="372"/>
        <end position="442"/>
    </location>
</feature>
<dbReference type="Proteomes" id="UP000321927">
    <property type="component" value="Unassembled WGS sequence"/>
</dbReference>
<feature type="domain" description="PAS" evidence="8">
    <location>
        <begin position="1152"/>
        <end position="1195"/>
    </location>
</feature>
<dbReference type="Pfam" id="PF13426">
    <property type="entry name" value="PAS_9"/>
    <property type="match status" value="3"/>
</dbReference>
<feature type="domain" description="PAC" evidence="9">
    <location>
        <begin position="978"/>
        <end position="1029"/>
    </location>
</feature>
<dbReference type="Gene3D" id="1.10.287.130">
    <property type="match status" value="1"/>
</dbReference>
<feature type="coiled-coil region" evidence="6">
    <location>
        <begin position="1398"/>
        <end position="1432"/>
    </location>
</feature>
<protein>
    <recommendedName>
        <fullName evidence="2">histidine kinase</fullName>
        <ecNumber evidence="2">2.7.13.3</ecNumber>
    </recommendedName>
</protein>
<evidence type="ECO:0000313" key="10">
    <source>
        <dbReference type="EMBL" id="PZX61140.1"/>
    </source>
</evidence>
<dbReference type="SUPFAM" id="SSF55874">
    <property type="entry name" value="ATPase domain of HSP90 chaperone/DNA topoisomerase II/histidine kinase"/>
    <property type="match status" value="1"/>
</dbReference>
<dbReference type="SMART" id="SM00086">
    <property type="entry name" value="PAC"/>
    <property type="match status" value="9"/>
</dbReference>
<evidence type="ECO:0000259" key="8">
    <source>
        <dbReference type="PROSITE" id="PS50112"/>
    </source>
</evidence>
<dbReference type="Pfam" id="PF08448">
    <property type="entry name" value="PAS_4"/>
    <property type="match status" value="2"/>
</dbReference>
<gene>
    <name evidence="11" type="ORF">ESW18_03250</name>
    <name evidence="10" type="ORF">LV84_00128</name>
</gene>
<dbReference type="Pfam" id="PF00512">
    <property type="entry name" value="HisKA"/>
    <property type="match status" value="1"/>
</dbReference>
<dbReference type="PRINTS" id="PR00344">
    <property type="entry name" value="BCTRLSENSOR"/>
</dbReference>
<dbReference type="OrthoDB" id="9124519at2"/>
<dbReference type="CDD" id="cd00082">
    <property type="entry name" value="HisKA"/>
    <property type="match status" value="1"/>
</dbReference>
<evidence type="ECO:0000259" key="9">
    <source>
        <dbReference type="PROSITE" id="PS50113"/>
    </source>
</evidence>
<dbReference type="SMART" id="SM00388">
    <property type="entry name" value="HisKA"/>
    <property type="match status" value="1"/>
</dbReference>
<proteinExistence type="predicted"/>
<dbReference type="InterPro" id="IPR052162">
    <property type="entry name" value="Sensor_kinase/Photoreceptor"/>
</dbReference>
<reference evidence="11 13" key="2">
    <citation type="submission" date="2019-08" db="EMBL/GenBank/DDBJ databases">
        <title>Genome of Algoriphagus ratkowskyi IC026.</title>
        <authorList>
            <person name="Bowman J.P."/>
        </authorList>
    </citation>
    <scope>NUCLEOTIDE SEQUENCE [LARGE SCALE GENOMIC DNA]</scope>
    <source>
        <strain evidence="11 13">IC026</strain>
    </source>
</reference>
<dbReference type="Pfam" id="PF02518">
    <property type="entry name" value="HATPase_c"/>
    <property type="match status" value="1"/>
</dbReference>
<dbReference type="InterPro" id="IPR000700">
    <property type="entry name" value="PAS-assoc_C"/>
</dbReference>
<accession>A0A2W7RRJ5</accession>
<comment type="caution">
    <text evidence="10">The sequence shown here is derived from an EMBL/GenBank/DDBJ whole genome shotgun (WGS) entry which is preliminary data.</text>
</comment>
<dbReference type="RefSeq" id="WP_086497928.1">
    <property type="nucleotide sequence ID" value="NZ_MSSV01000001.1"/>
</dbReference>
<dbReference type="CDD" id="cd00130">
    <property type="entry name" value="PAS"/>
    <property type="match status" value="7"/>
</dbReference>
<keyword evidence="5" id="KW-0418">Kinase</keyword>
<dbReference type="InterPro" id="IPR036097">
    <property type="entry name" value="HisK_dim/P_sf"/>
</dbReference>
<dbReference type="PROSITE" id="PS50109">
    <property type="entry name" value="HIS_KIN"/>
    <property type="match status" value="1"/>
</dbReference>
<evidence type="ECO:0000256" key="1">
    <source>
        <dbReference type="ARBA" id="ARBA00000085"/>
    </source>
</evidence>
<dbReference type="InterPro" id="IPR003661">
    <property type="entry name" value="HisK_dim/P_dom"/>
</dbReference>
<evidence type="ECO:0000256" key="3">
    <source>
        <dbReference type="ARBA" id="ARBA00022553"/>
    </source>
</evidence>
<dbReference type="NCBIfam" id="TIGR00229">
    <property type="entry name" value="sensory_box"/>
    <property type="match status" value="7"/>
</dbReference>
<dbReference type="InterPro" id="IPR001610">
    <property type="entry name" value="PAC"/>
</dbReference>
<dbReference type="Gene3D" id="3.30.450.20">
    <property type="entry name" value="PAS domain"/>
    <property type="match status" value="10"/>
</dbReference>
<dbReference type="SUPFAM" id="SSF47384">
    <property type="entry name" value="Homodimeric domain of signal transducing histidine kinase"/>
    <property type="match status" value="1"/>
</dbReference>
<evidence type="ECO:0000259" key="7">
    <source>
        <dbReference type="PROSITE" id="PS50109"/>
    </source>
</evidence>
<feature type="domain" description="PAS" evidence="8">
    <location>
        <begin position="1030"/>
        <end position="1101"/>
    </location>
</feature>
<dbReference type="SUPFAM" id="SSF55781">
    <property type="entry name" value="GAF domain-like"/>
    <property type="match status" value="1"/>
</dbReference>
<evidence type="ECO:0000256" key="6">
    <source>
        <dbReference type="SAM" id="Coils"/>
    </source>
</evidence>
<evidence type="ECO:0000256" key="4">
    <source>
        <dbReference type="ARBA" id="ARBA00022679"/>
    </source>
</evidence>
<feature type="domain" description="PAS" evidence="8">
    <location>
        <begin position="493"/>
        <end position="545"/>
    </location>
</feature>